<dbReference type="PANTHER" id="PTHR44943:SF4">
    <property type="entry name" value="TPR REPEAT-CONTAINING PROTEIN MJ0798"/>
    <property type="match status" value="1"/>
</dbReference>
<dbReference type="SUPFAM" id="SSF48452">
    <property type="entry name" value="TPR-like"/>
    <property type="match status" value="1"/>
</dbReference>
<name>A0ABS7ZYX6_9FLAO</name>
<evidence type="ECO:0000256" key="1">
    <source>
        <dbReference type="ARBA" id="ARBA00022737"/>
    </source>
</evidence>
<dbReference type="InterPro" id="IPR019734">
    <property type="entry name" value="TPR_rpt"/>
</dbReference>
<keyword evidence="5" id="KW-1185">Reference proteome</keyword>
<evidence type="ECO:0000256" key="3">
    <source>
        <dbReference type="PROSITE-ProRule" id="PRU00339"/>
    </source>
</evidence>
<dbReference type="RefSeq" id="WP_225685549.1">
    <property type="nucleotide sequence ID" value="NZ_JAERSE020000001.1"/>
</dbReference>
<gene>
    <name evidence="4" type="ORF">JI747_000690</name>
</gene>
<evidence type="ECO:0000256" key="2">
    <source>
        <dbReference type="ARBA" id="ARBA00022803"/>
    </source>
</evidence>
<organism evidence="4 5">
    <name type="scientific">Chryseobacterium tagetis</name>
    <dbReference type="NCBI Taxonomy" id="2801334"/>
    <lineage>
        <taxon>Bacteria</taxon>
        <taxon>Pseudomonadati</taxon>
        <taxon>Bacteroidota</taxon>
        <taxon>Flavobacteriia</taxon>
        <taxon>Flavobacteriales</taxon>
        <taxon>Weeksellaceae</taxon>
        <taxon>Chryseobacterium group</taxon>
        <taxon>Chryseobacterium</taxon>
    </lineage>
</organism>
<dbReference type="Gene3D" id="1.25.40.10">
    <property type="entry name" value="Tetratricopeptide repeat domain"/>
    <property type="match status" value="1"/>
</dbReference>
<comment type="caution">
    <text evidence="4">The sequence shown here is derived from an EMBL/GenBank/DDBJ whole genome shotgun (WGS) entry which is preliminary data.</text>
</comment>
<sequence length="346" mass="40129">MKKNLLLLLFIPIISFSQNKTEAEIKVNEGIVFHDQGKYNEALNKYDEALSLDKNNLFALSEKAMTLETSQKYNEAIEICKLVINTYPDKDVKTVYISYANSLDHLKQTQEAIKIYDEGIKKYPNYYQLYFNKGIALINDKQVEKALESFQKAAKLKPNHKGSLNALAALNSENRIVSILCSLRYLALDNKSQLAKNHLKSVLTLMNKGVTQKDDNSINLSIDPTILDKANDKKSKNNFSSTDMVLSMTSALDFDEKNKGKTDYQRFTDKLDSMFATMEETQKKQSGFYWEFLAPYFIEMHKQKLIEPFTYIAFSAQPNDDIIKYYKDHSEQIEQFYKWSENYIWK</sequence>
<dbReference type="PROSITE" id="PS50293">
    <property type="entry name" value="TPR_REGION"/>
    <property type="match status" value="2"/>
</dbReference>
<keyword evidence="1" id="KW-0677">Repeat</keyword>
<dbReference type="SMART" id="SM00028">
    <property type="entry name" value="TPR"/>
    <property type="match status" value="4"/>
</dbReference>
<dbReference type="PROSITE" id="PS50005">
    <property type="entry name" value="TPR"/>
    <property type="match status" value="2"/>
</dbReference>
<dbReference type="Proteomes" id="UP000618240">
    <property type="component" value="Unassembled WGS sequence"/>
</dbReference>
<dbReference type="InterPro" id="IPR011990">
    <property type="entry name" value="TPR-like_helical_dom_sf"/>
</dbReference>
<dbReference type="EMBL" id="JAERSE020000001">
    <property type="protein sequence ID" value="MCA6065671.1"/>
    <property type="molecule type" value="Genomic_DNA"/>
</dbReference>
<dbReference type="Pfam" id="PF07719">
    <property type="entry name" value="TPR_2"/>
    <property type="match status" value="1"/>
</dbReference>
<dbReference type="InterPro" id="IPR013105">
    <property type="entry name" value="TPR_2"/>
</dbReference>
<dbReference type="Pfam" id="PF13174">
    <property type="entry name" value="TPR_6"/>
    <property type="match status" value="1"/>
</dbReference>
<reference evidence="4 5" key="1">
    <citation type="submission" date="2021-09" db="EMBL/GenBank/DDBJ databases">
        <title>Genome sequencing and assembly of Chryseobacterium sp. RG1.</title>
        <authorList>
            <person name="Chhetri G."/>
        </authorList>
    </citation>
    <scope>NUCLEOTIDE SEQUENCE [LARGE SCALE GENOMIC DNA]</scope>
    <source>
        <strain evidence="4 5">RG1</strain>
    </source>
</reference>
<feature type="repeat" description="TPR" evidence="3">
    <location>
        <begin position="23"/>
        <end position="56"/>
    </location>
</feature>
<protein>
    <submittedName>
        <fullName evidence="4">Tetratricopeptide repeat protein</fullName>
    </submittedName>
</protein>
<dbReference type="InterPro" id="IPR051685">
    <property type="entry name" value="Ycf3/AcsC/BcsC/TPR_MFPF"/>
</dbReference>
<evidence type="ECO:0000313" key="5">
    <source>
        <dbReference type="Proteomes" id="UP000618240"/>
    </source>
</evidence>
<dbReference type="Pfam" id="PF13414">
    <property type="entry name" value="TPR_11"/>
    <property type="match status" value="1"/>
</dbReference>
<accession>A0ABS7ZYX6</accession>
<proteinExistence type="predicted"/>
<keyword evidence="2 3" id="KW-0802">TPR repeat</keyword>
<dbReference type="PANTHER" id="PTHR44943">
    <property type="entry name" value="CELLULOSE SYNTHASE OPERON PROTEIN C"/>
    <property type="match status" value="1"/>
</dbReference>
<evidence type="ECO:0000313" key="4">
    <source>
        <dbReference type="EMBL" id="MCA6065671.1"/>
    </source>
</evidence>
<feature type="repeat" description="TPR" evidence="3">
    <location>
        <begin position="127"/>
        <end position="160"/>
    </location>
</feature>